<accession>A0A4V2F210</accession>
<dbReference type="SMART" id="SM00530">
    <property type="entry name" value="HTH_XRE"/>
    <property type="match status" value="1"/>
</dbReference>
<sequence>MKRGMRPPQPGPAILDLLIEDRGLTITAAARLMDVSRKQLSEVVNGIAALTPEMAIRIERVFGSSADLWMKMQADYDLWLADNSGKLDHLKPIDGKQPQKQAS</sequence>
<reference evidence="3 4" key="1">
    <citation type="submission" date="2019-02" db="EMBL/GenBank/DDBJ databases">
        <title>Genomic Encyclopedia of Type Strains, Phase IV (KMG-IV): sequencing the most valuable type-strain genomes for metagenomic binning, comparative biology and taxonomic classification.</title>
        <authorList>
            <person name="Goeker M."/>
        </authorList>
    </citation>
    <scope>NUCLEOTIDE SEQUENCE [LARGE SCALE GENOMIC DNA]</scope>
    <source>
        <strain evidence="3 4">DSM 18116</strain>
    </source>
</reference>
<dbReference type="InterPro" id="IPR010982">
    <property type="entry name" value="Lambda_DNA-bd_dom_sf"/>
</dbReference>
<dbReference type="CDD" id="cd00093">
    <property type="entry name" value="HTH_XRE"/>
    <property type="match status" value="1"/>
</dbReference>
<protein>
    <submittedName>
        <fullName evidence="3">Addiction module HigA family antidote</fullName>
    </submittedName>
</protein>
<dbReference type="InterPro" id="IPR001387">
    <property type="entry name" value="Cro/C1-type_HTH"/>
</dbReference>
<dbReference type="GO" id="GO:0003677">
    <property type="term" value="F:DNA binding"/>
    <property type="evidence" value="ECO:0007669"/>
    <property type="project" value="UniProtKB-KW"/>
</dbReference>
<dbReference type="Gene3D" id="1.10.260.40">
    <property type="entry name" value="lambda repressor-like DNA-binding domains"/>
    <property type="match status" value="1"/>
</dbReference>
<dbReference type="SUPFAM" id="SSF47413">
    <property type="entry name" value="lambda repressor-like DNA-binding domains"/>
    <property type="match status" value="1"/>
</dbReference>
<evidence type="ECO:0000313" key="4">
    <source>
        <dbReference type="Proteomes" id="UP000293874"/>
    </source>
</evidence>
<dbReference type="PANTHER" id="PTHR36924">
    <property type="entry name" value="ANTITOXIN HIGA-1"/>
    <property type="match status" value="1"/>
</dbReference>
<dbReference type="InterPro" id="IPR013430">
    <property type="entry name" value="Toxin_antidote_HigA"/>
</dbReference>
<dbReference type="PROSITE" id="PS50943">
    <property type="entry name" value="HTH_CROC1"/>
    <property type="match status" value="1"/>
</dbReference>
<dbReference type="Proteomes" id="UP000293874">
    <property type="component" value="Unassembled WGS sequence"/>
</dbReference>
<dbReference type="EMBL" id="SGXA01000001">
    <property type="protein sequence ID" value="RZS75647.1"/>
    <property type="molecule type" value="Genomic_DNA"/>
</dbReference>
<gene>
    <name evidence="3" type="ORF">EV199_1519</name>
</gene>
<dbReference type="RefSeq" id="WP_207234209.1">
    <property type="nucleotide sequence ID" value="NZ_CP042431.1"/>
</dbReference>
<dbReference type="Pfam" id="PF01381">
    <property type="entry name" value="HTH_3"/>
    <property type="match status" value="1"/>
</dbReference>
<keyword evidence="4" id="KW-1185">Reference proteome</keyword>
<evidence type="ECO:0000313" key="3">
    <source>
        <dbReference type="EMBL" id="RZS75647.1"/>
    </source>
</evidence>
<evidence type="ECO:0000259" key="2">
    <source>
        <dbReference type="PROSITE" id="PS50943"/>
    </source>
</evidence>
<feature type="domain" description="HTH cro/C1-type" evidence="2">
    <location>
        <begin position="15"/>
        <end position="69"/>
    </location>
</feature>
<comment type="caution">
    <text evidence="3">The sequence shown here is derived from an EMBL/GenBank/DDBJ whole genome shotgun (WGS) entry which is preliminary data.</text>
</comment>
<keyword evidence="1" id="KW-0238">DNA-binding</keyword>
<evidence type="ECO:0000256" key="1">
    <source>
        <dbReference type="ARBA" id="ARBA00023125"/>
    </source>
</evidence>
<dbReference type="PANTHER" id="PTHR36924:SF1">
    <property type="entry name" value="ANTITOXIN HIGA-1"/>
    <property type="match status" value="1"/>
</dbReference>
<dbReference type="NCBIfam" id="TIGR02607">
    <property type="entry name" value="antidote_HigA"/>
    <property type="match status" value="1"/>
</dbReference>
<proteinExistence type="predicted"/>
<organism evidence="3 4">
    <name type="scientific">Pseudobacter ginsenosidimutans</name>
    <dbReference type="NCBI Taxonomy" id="661488"/>
    <lineage>
        <taxon>Bacteria</taxon>
        <taxon>Pseudomonadati</taxon>
        <taxon>Bacteroidota</taxon>
        <taxon>Chitinophagia</taxon>
        <taxon>Chitinophagales</taxon>
        <taxon>Chitinophagaceae</taxon>
        <taxon>Pseudobacter</taxon>
    </lineage>
</organism>
<dbReference type="AlphaFoldDB" id="A0A4V2F210"/>
<name>A0A4V2F210_9BACT</name>